<feature type="region of interest" description="Disordered" evidence="1">
    <location>
        <begin position="268"/>
        <end position="299"/>
    </location>
</feature>
<accession>A0A542DMU3</accession>
<feature type="domain" description="AMP-binding enzyme C-terminal" evidence="3">
    <location>
        <begin position="566"/>
        <end position="640"/>
    </location>
</feature>
<comment type="caution">
    <text evidence="4">The sequence shown here is derived from an EMBL/GenBank/DDBJ whole genome shotgun (WGS) entry which is preliminary data.</text>
</comment>
<feature type="domain" description="AMP-dependent synthetase/ligase" evidence="2">
    <location>
        <begin position="161"/>
        <end position="508"/>
    </location>
</feature>
<evidence type="ECO:0000256" key="1">
    <source>
        <dbReference type="SAM" id="MobiDB-lite"/>
    </source>
</evidence>
<dbReference type="Gene3D" id="3.40.50.980">
    <property type="match status" value="2"/>
</dbReference>
<dbReference type="GO" id="GO:0005737">
    <property type="term" value="C:cytoplasm"/>
    <property type="evidence" value="ECO:0007669"/>
    <property type="project" value="TreeGrafter"/>
</dbReference>
<dbReference type="AlphaFoldDB" id="A0A542DMU3"/>
<protein>
    <submittedName>
        <fullName evidence="4">Amino acid adenylation domain-containing protein</fullName>
    </submittedName>
</protein>
<dbReference type="Pfam" id="PF00501">
    <property type="entry name" value="AMP-binding"/>
    <property type="match status" value="1"/>
</dbReference>
<sequence length="669" mass="72405">MPDAETAPYDLTAELAAGSSGRDRAALVVAAFAVTLCRWTAMSEAAIAVAGRVIRLQVDDRALIDDFLRAVHTTGVAEDGPVDLVIASEHDDLRSGEVRFSTEIPYAAHGFVADVAAAVSEMTSLDGSLQDVRCIAPERRRILDALVGADVPVVDIETLFLEQVRRHPQEVAVRDASVELTYEQLAHVADHYADVLRRAGVRPRDTVLVATRRSVGEVVALLAITRLGAAYAGFDDDAPEARLATIVGKLAPAVAVTDTTTTDHPALRELTRVDSWHPGQHTDTDPEPLSRPPGSPDPHRTAYIAFTSGSTGEPKGVVVPHQAVTRLALTVELQVRPGDRVLRMAPLAFDASTYEIWVTLLNGATLEVLPVKRPSVGRLEKFFTERKVSVAWLTASLFRLLANSRPRALAGLRWLVSGGEVVSHESAARMLELHPGLVITNGYGPTENTTFTTTHTVRDSAEINGPLPIGRPIAGTKVFVLDRNARLVPPGAVGELYAAGSGVADGYLNDETETSSRFGHFSPDVNERLYRTGDLVRLDPHGNLVFLGREDKQIKLDGHRIETEEISTTLARHPDVRDAVIFVARQPNRGPQLVAAVVMRPGTDADPRSLRTFLSHLLPSYALPALWVVVDEIPLTRNGKVDEQVLIESATPPVPASRGDRDVLAARRP</sequence>
<dbReference type="Gene3D" id="2.30.38.10">
    <property type="entry name" value="Luciferase, Domain 3"/>
    <property type="match status" value="1"/>
</dbReference>
<evidence type="ECO:0000313" key="5">
    <source>
        <dbReference type="Proteomes" id="UP000320876"/>
    </source>
</evidence>
<organism evidence="4 5">
    <name type="scientific">Amycolatopsis cihanbeyliensis</name>
    <dbReference type="NCBI Taxonomy" id="1128664"/>
    <lineage>
        <taxon>Bacteria</taxon>
        <taxon>Bacillati</taxon>
        <taxon>Actinomycetota</taxon>
        <taxon>Actinomycetes</taxon>
        <taxon>Pseudonocardiales</taxon>
        <taxon>Pseudonocardiaceae</taxon>
        <taxon>Amycolatopsis</taxon>
    </lineage>
</organism>
<keyword evidence="5" id="KW-1185">Reference proteome</keyword>
<dbReference type="GO" id="GO:0031177">
    <property type="term" value="F:phosphopantetheine binding"/>
    <property type="evidence" value="ECO:0007669"/>
    <property type="project" value="TreeGrafter"/>
</dbReference>
<dbReference type="InterPro" id="IPR020845">
    <property type="entry name" value="AMP-binding_CS"/>
</dbReference>
<dbReference type="PANTHER" id="PTHR45527">
    <property type="entry name" value="NONRIBOSOMAL PEPTIDE SYNTHETASE"/>
    <property type="match status" value="1"/>
</dbReference>
<proteinExistence type="predicted"/>
<reference evidence="4 5" key="1">
    <citation type="submission" date="2019-06" db="EMBL/GenBank/DDBJ databases">
        <title>Sequencing the genomes of 1000 actinobacteria strains.</title>
        <authorList>
            <person name="Klenk H.-P."/>
        </authorList>
    </citation>
    <scope>NUCLEOTIDE SEQUENCE [LARGE SCALE GENOMIC DNA]</scope>
    <source>
        <strain evidence="4 5">DSM 45679</strain>
    </source>
</reference>
<dbReference type="GO" id="GO:0043041">
    <property type="term" value="P:amino acid activation for nonribosomal peptide biosynthetic process"/>
    <property type="evidence" value="ECO:0007669"/>
    <property type="project" value="TreeGrafter"/>
</dbReference>
<dbReference type="InterPro" id="IPR045851">
    <property type="entry name" value="AMP-bd_C_sf"/>
</dbReference>
<dbReference type="NCBIfam" id="TIGR01733">
    <property type="entry name" value="AA-adenyl-dom"/>
    <property type="match status" value="1"/>
</dbReference>
<dbReference type="InterPro" id="IPR025110">
    <property type="entry name" value="AMP-bd_C"/>
</dbReference>
<dbReference type="Gene3D" id="3.30.300.30">
    <property type="match status" value="1"/>
</dbReference>
<name>A0A542DMU3_AMYCI</name>
<feature type="compositionally biased region" description="Basic and acidic residues" evidence="1">
    <location>
        <begin position="268"/>
        <end position="284"/>
    </location>
</feature>
<dbReference type="Proteomes" id="UP000320876">
    <property type="component" value="Unassembled WGS sequence"/>
</dbReference>
<dbReference type="PROSITE" id="PS00455">
    <property type="entry name" value="AMP_BINDING"/>
    <property type="match status" value="1"/>
</dbReference>
<evidence type="ECO:0000313" key="4">
    <source>
        <dbReference type="EMBL" id="TQJ04397.1"/>
    </source>
</evidence>
<dbReference type="Pfam" id="PF13193">
    <property type="entry name" value="AMP-binding_C"/>
    <property type="match status" value="1"/>
</dbReference>
<dbReference type="PANTHER" id="PTHR45527:SF1">
    <property type="entry name" value="FATTY ACID SYNTHASE"/>
    <property type="match status" value="1"/>
</dbReference>
<dbReference type="InterPro" id="IPR000873">
    <property type="entry name" value="AMP-dep_synth/lig_dom"/>
</dbReference>
<dbReference type="InterPro" id="IPR010071">
    <property type="entry name" value="AA_adenyl_dom"/>
</dbReference>
<evidence type="ECO:0000259" key="2">
    <source>
        <dbReference type="Pfam" id="PF00501"/>
    </source>
</evidence>
<gene>
    <name evidence="4" type="ORF">FB471_4189</name>
</gene>
<dbReference type="EMBL" id="VFML01000001">
    <property type="protein sequence ID" value="TQJ04397.1"/>
    <property type="molecule type" value="Genomic_DNA"/>
</dbReference>
<dbReference type="GO" id="GO:0044550">
    <property type="term" value="P:secondary metabolite biosynthetic process"/>
    <property type="evidence" value="ECO:0007669"/>
    <property type="project" value="TreeGrafter"/>
</dbReference>
<dbReference type="SUPFAM" id="SSF56801">
    <property type="entry name" value="Acetyl-CoA synthetase-like"/>
    <property type="match status" value="1"/>
</dbReference>
<evidence type="ECO:0000259" key="3">
    <source>
        <dbReference type="Pfam" id="PF13193"/>
    </source>
</evidence>